<dbReference type="Proteomes" id="UP001157138">
    <property type="component" value="Unassembled WGS sequence"/>
</dbReference>
<accession>A0ABQ6EXD3</accession>
<dbReference type="EMBL" id="BSPW01000024">
    <property type="protein sequence ID" value="GLT17619.1"/>
    <property type="molecule type" value="Genomic_DNA"/>
</dbReference>
<evidence type="ECO:0000313" key="1">
    <source>
        <dbReference type="EMBL" id="GLT17619.1"/>
    </source>
</evidence>
<reference evidence="2" key="1">
    <citation type="journal article" date="2019" name="Int. J. Syst. Evol. Microbiol.">
        <title>The Global Catalogue of Microorganisms (GCM) 10K type strain sequencing project: providing services to taxonomists for standard genome sequencing and annotation.</title>
        <authorList>
            <consortium name="The Broad Institute Genomics Platform"/>
            <consortium name="The Broad Institute Genome Sequencing Center for Infectious Disease"/>
            <person name="Wu L."/>
            <person name="Ma J."/>
        </authorList>
    </citation>
    <scope>NUCLEOTIDE SEQUENCE [LARGE SCALE GENOMIC DNA]</scope>
    <source>
        <strain evidence="2">NBRC 108723</strain>
    </source>
</reference>
<proteinExistence type="predicted"/>
<organism evidence="1 2">
    <name type="scientific">Vibrio zhanjiangensis</name>
    <dbReference type="NCBI Taxonomy" id="1046128"/>
    <lineage>
        <taxon>Bacteria</taxon>
        <taxon>Pseudomonadati</taxon>
        <taxon>Pseudomonadota</taxon>
        <taxon>Gammaproteobacteria</taxon>
        <taxon>Vibrionales</taxon>
        <taxon>Vibrionaceae</taxon>
        <taxon>Vibrio</taxon>
    </lineage>
</organism>
<gene>
    <name evidence="1" type="ORF">GCM10007938_13970</name>
</gene>
<comment type="caution">
    <text evidence="1">The sequence shown here is derived from an EMBL/GenBank/DDBJ whole genome shotgun (WGS) entry which is preliminary data.</text>
</comment>
<name>A0ABQ6EXD3_9VIBR</name>
<sequence>MGSGWSSFCVHGSKLTDLLTVGNLWLFFVKESPYFDFSSEGKGFLFQIVK</sequence>
<evidence type="ECO:0000313" key="2">
    <source>
        <dbReference type="Proteomes" id="UP001157138"/>
    </source>
</evidence>
<protein>
    <submittedName>
        <fullName evidence="1">Uncharacterized protein</fullName>
    </submittedName>
</protein>
<keyword evidence="2" id="KW-1185">Reference proteome</keyword>